<keyword evidence="10" id="KW-0436">Ligase</keyword>
<evidence type="ECO:0000256" key="11">
    <source>
        <dbReference type="ARBA" id="ARBA00022723"/>
    </source>
</evidence>
<keyword evidence="14" id="KW-0347">Helicase</keyword>
<evidence type="ECO:0000256" key="6">
    <source>
        <dbReference type="ARBA" id="ARBA00009127"/>
    </source>
</evidence>
<evidence type="ECO:0000256" key="12">
    <source>
        <dbReference type="ARBA" id="ARBA00022741"/>
    </source>
</evidence>
<dbReference type="EMBL" id="CAJPEV010000143">
    <property type="protein sequence ID" value="CAG0881319.1"/>
    <property type="molecule type" value="Genomic_DNA"/>
</dbReference>
<evidence type="ECO:0000256" key="10">
    <source>
        <dbReference type="ARBA" id="ARBA00022598"/>
    </source>
</evidence>
<dbReference type="InterPro" id="IPR014445">
    <property type="entry name" value="Gln-dep_NAD_synthase"/>
</dbReference>
<feature type="domain" description="Helicase ATP-binding" evidence="27">
    <location>
        <begin position="1314"/>
        <end position="1502"/>
    </location>
</feature>
<evidence type="ECO:0000256" key="2">
    <source>
        <dbReference type="ARBA" id="ARBA00004613"/>
    </source>
</evidence>
<evidence type="ECO:0000256" key="15">
    <source>
        <dbReference type="ARBA" id="ARBA00022840"/>
    </source>
</evidence>
<dbReference type="Gene3D" id="3.40.50.300">
    <property type="entry name" value="P-loop containing nucleotide triphosphate hydrolases"/>
    <property type="match status" value="2"/>
</dbReference>
<dbReference type="HAMAP" id="MF_02090">
    <property type="entry name" value="NadE_glutamine_dep"/>
    <property type="match status" value="1"/>
</dbReference>
<dbReference type="PANTHER" id="PTHR23090">
    <property type="entry name" value="NH 3 /GLUTAMINE-DEPENDENT NAD + SYNTHETASE"/>
    <property type="match status" value="1"/>
</dbReference>
<dbReference type="GO" id="GO:0009435">
    <property type="term" value="P:NAD+ biosynthetic process"/>
    <property type="evidence" value="ECO:0007669"/>
    <property type="project" value="UniProtKB-UniPathway"/>
</dbReference>
<evidence type="ECO:0000256" key="20">
    <source>
        <dbReference type="ARBA" id="ARBA00030681"/>
    </source>
</evidence>
<evidence type="ECO:0000313" key="29">
    <source>
        <dbReference type="Proteomes" id="UP000677054"/>
    </source>
</evidence>
<dbReference type="OrthoDB" id="2020662at2759"/>
<evidence type="ECO:0000256" key="5">
    <source>
        <dbReference type="ARBA" id="ARBA00007145"/>
    </source>
</evidence>
<dbReference type="Gene3D" id="2.120.10.30">
    <property type="entry name" value="TolB, C-terminal domain"/>
    <property type="match status" value="1"/>
</dbReference>
<dbReference type="FunFam" id="3.60.110.10:FF:000003">
    <property type="entry name" value="Glutamine-dependent NAD(+) synthetase"/>
    <property type="match status" value="1"/>
</dbReference>
<dbReference type="Proteomes" id="UP000677054">
    <property type="component" value="Unassembled WGS sequence"/>
</dbReference>
<organism evidence="28">
    <name type="scientific">Darwinula stevensoni</name>
    <dbReference type="NCBI Taxonomy" id="69355"/>
    <lineage>
        <taxon>Eukaryota</taxon>
        <taxon>Metazoa</taxon>
        <taxon>Ecdysozoa</taxon>
        <taxon>Arthropoda</taxon>
        <taxon>Crustacea</taxon>
        <taxon>Oligostraca</taxon>
        <taxon>Ostracoda</taxon>
        <taxon>Podocopa</taxon>
        <taxon>Podocopida</taxon>
        <taxon>Darwinulocopina</taxon>
        <taxon>Darwinuloidea</taxon>
        <taxon>Darwinulidae</taxon>
        <taxon>Darwinula</taxon>
    </lineage>
</organism>
<dbReference type="GO" id="GO:0005524">
    <property type="term" value="F:ATP binding"/>
    <property type="evidence" value="ECO:0007669"/>
    <property type="project" value="UniProtKB-KW"/>
</dbReference>
<evidence type="ECO:0000259" key="26">
    <source>
        <dbReference type="PROSITE" id="PS50263"/>
    </source>
</evidence>
<dbReference type="NCBIfam" id="TIGR00614">
    <property type="entry name" value="recQ_fam"/>
    <property type="match status" value="1"/>
</dbReference>
<protein>
    <recommendedName>
        <fullName evidence="8">Glutamine-dependent NAD(+) synthetase</fullName>
        <ecNumber evidence="22">5.6.2.4</ecNumber>
        <ecNumber evidence="7">6.3.5.1</ecNumber>
    </recommendedName>
    <alternativeName>
        <fullName evidence="20">NAD(+) synthase [glutamine-hydrolyzing]</fullName>
    </alternativeName>
</protein>
<dbReference type="UniPathway" id="UPA00253">
    <property type="reaction ID" value="UER00334"/>
</dbReference>
<keyword evidence="29" id="KW-1185">Reference proteome</keyword>
<dbReference type="GO" id="GO:0004359">
    <property type="term" value="F:glutaminase activity"/>
    <property type="evidence" value="ECO:0007669"/>
    <property type="project" value="InterPro"/>
</dbReference>
<dbReference type="PROSITE" id="PS51192">
    <property type="entry name" value="HELICASE_ATP_BIND_1"/>
    <property type="match status" value="1"/>
</dbReference>
<dbReference type="InterPro" id="IPR022310">
    <property type="entry name" value="NAD/GMP_synthase"/>
</dbReference>
<dbReference type="Pfam" id="PF02540">
    <property type="entry name" value="NAD_synthase"/>
    <property type="match status" value="1"/>
</dbReference>
<dbReference type="PANTHER" id="PTHR23090:SF9">
    <property type="entry name" value="GLUTAMINE-DEPENDENT NAD(+) SYNTHETASE"/>
    <property type="match status" value="1"/>
</dbReference>
<evidence type="ECO:0000313" key="28">
    <source>
        <dbReference type="EMBL" id="CAD7241519.1"/>
    </source>
</evidence>
<dbReference type="SMART" id="SM00487">
    <property type="entry name" value="DEXDc"/>
    <property type="match status" value="1"/>
</dbReference>
<comment type="similarity">
    <text evidence="5">In the C-terminal section; belongs to the NAD synthetase family.</text>
</comment>
<keyword evidence="9" id="KW-0964">Secreted</keyword>
<dbReference type="Pfam" id="PF00270">
    <property type="entry name" value="DEAD"/>
    <property type="match status" value="1"/>
</dbReference>
<evidence type="ECO:0000256" key="17">
    <source>
        <dbReference type="ARBA" id="ARBA00023125"/>
    </source>
</evidence>
<evidence type="ECO:0000256" key="16">
    <source>
        <dbReference type="ARBA" id="ARBA00023027"/>
    </source>
</evidence>
<evidence type="ECO:0000256" key="22">
    <source>
        <dbReference type="ARBA" id="ARBA00034808"/>
    </source>
</evidence>
<dbReference type="InterPro" id="IPR003694">
    <property type="entry name" value="NAD_synthase"/>
</dbReference>
<keyword evidence="17" id="KW-0238">DNA-binding</keyword>
<comment type="catalytic activity">
    <reaction evidence="23">
        <text>ATP + H2O = ADP + phosphate + H(+)</text>
        <dbReference type="Rhea" id="RHEA:13065"/>
        <dbReference type="ChEBI" id="CHEBI:15377"/>
        <dbReference type="ChEBI" id="CHEBI:15378"/>
        <dbReference type="ChEBI" id="CHEBI:30616"/>
        <dbReference type="ChEBI" id="CHEBI:43474"/>
        <dbReference type="ChEBI" id="CHEBI:456216"/>
    </reaction>
</comment>
<feature type="compositionally biased region" description="Basic and acidic residues" evidence="25">
    <location>
        <begin position="1205"/>
        <end position="1217"/>
    </location>
</feature>
<dbReference type="Gene3D" id="3.60.110.10">
    <property type="entry name" value="Carbon-nitrogen hydrolase"/>
    <property type="match status" value="1"/>
</dbReference>
<dbReference type="FunFam" id="3.40.50.300:FF:000444">
    <property type="entry name" value="ATP-dependent DNA helicase"/>
    <property type="match status" value="1"/>
</dbReference>
<evidence type="ECO:0000256" key="3">
    <source>
        <dbReference type="ARBA" id="ARBA00005188"/>
    </source>
</evidence>
<proteinExistence type="inferred from homology"/>
<dbReference type="PRINTS" id="PR01366">
    <property type="entry name" value="ROYALJELLY"/>
</dbReference>
<dbReference type="EC" id="6.3.5.1" evidence="7"/>
<evidence type="ECO:0000256" key="23">
    <source>
        <dbReference type="ARBA" id="ARBA00049360"/>
    </source>
</evidence>
<dbReference type="SUPFAM" id="SSF52402">
    <property type="entry name" value="Adenine nucleotide alpha hydrolases-like"/>
    <property type="match status" value="1"/>
</dbReference>
<dbReference type="InterPro" id="IPR003010">
    <property type="entry name" value="C-N_Hydrolase"/>
</dbReference>
<comment type="similarity">
    <text evidence="4">Belongs to the helicase family. RecQ subfamily.</text>
</comment>
<keyword evidence="15" id="KW-0067">ATP-binding</keyword>
<comment type="similarity">
    <text evidence="6">Belongs to the major royal jelly protein family.</text>
</comment>
<dbReference type="SUPFAM" id="SSF52540">
    <property type="entry name" value="P-loop containing nucleoside triphosphate hydrolases"/>
    <property type="match status" value="2"/>
</dbReference>
<keyword evidence="11" id="KW-0479">Metal-binding</keyword>
<dbReference type="InterPro" id="IPR004589">
    <property type="entry name" value="DNA_helicase_ATP-dep_RecQ"/>
</dbReference>
<keyword evidence="13" id="KW-0378">Hydrolase</keyword>
<evidence type="ECO:0000256" key="9">
    <source>
        <dbReference type="ARBA" id="ARBA00022525"/>
    </source>
</evidence>
<comment type="pathway">
    <text evidence="3">Cofactor biosynthesis; NAD(+) biosynthesis; NAD(+) from deamido-NAD(+) (L-Gln route): step 1/1.</text>
</comment>
<evidence type="ECO:0000256" key="13">
    <source>
        <dbReference type="ARBA" id="ARBA00022801"/>
    </source>
</evidence>
<evidence type="ECO:0000256" key="4">
    <source>
        <dbReference type="ARBA" id="ARBA00005446"/>
    </source>
</evidence>
<keyword evidence="18" id="KW-0413">Isomerase</keyword>
<sequence length="1594" mass="179278">MSNAAQVPKEHKNNRSREDLEHAMRALRNGEKILTLPTGDIRKKKPGGRKAVESSSNMDLITAEVVYSWKFVNYSWPSDEHEKAALKREEYIPRNCLLSGIKVFKGDVYVTTSRWRHGVPAALSKVVGGKLAPYPSWEMQEIGNCSALQFIQSMEIDPMGRMWILDAGNAVNHSQGRNHPLRASCPSKLVVWDLMENRSVHVHEFHHYVAPNDSFLNDLVLDLSGGMDDIYAYITDSRKSAIIVYSFREDSSWKAQHKSMNADPKAKYIFISGEKYIASTSVDGIALSPLTERHPRVYYCPLSSLHLFSIPTDVLKNQALATSHLGPHVKDHGPKPSQTDGIIMSSNGRLYFGSLSENAIYEWEAFHPETSDQPTGKVNDTAHMISQDNLTMQWVNTFAISDGYLWFTTNRYHLFLLHLMDKNEPVRVSAMGRKVTLATCCLNQWALDFEGNLQRILSSVEEAKNLGASYRTGPELEITGYSCEDHFHEGDTLLHSWQVLAKLLVHPICTDIIVDVGMPVMHKNVTYNCRIIFLNKKIFLIRPKRILCDDGIYRETRWFTAWTRDRTTEEHFLPRIISSITGQSTAPIGDAVIATKDTCIGFEICEELWNPKSSHIDLGLDGVEIIVNSSGSYSELRKAHIHVEMIKSATARSGGCYVFSNLRGCDGQRVYFNSCSCIALNGSIVSKTKQYALEEVEVAVGTIDLEDIRSYRNAIRSRCLRASYAPSFPRIQVEFALSSDADIFLPSFSALPWDYHSNEEEIALGPACWLWDFLRRSGQGGFFLPLSGGVDSSSVACIIFSMCHLVVDTIQKGVEEVLVDVRHIVGDSAYVPVDPRELCSRLLITCYMGSENSSAETRKSAKSLAHDIGRAHKEYRKNFNYIANTVSADTFTMPPQTGLPPSVEVILVTAHLGHLRGPPVENHWFSFAYRVCILNLASYHLEAGIDMAVTAFLGIFTSITGAIPKFTANGGSVRENVALQNVQARVRMVLSYLMAQLILWVRGRSGGLLVLGTGNVDEALRGYMTKYDNSSADLNPIGSISKVDLRKFLHFFRLKYKLPSLEGILQAPPTAELEPLHDGKLVQTDEADMGMSYEELSLYGRLRKQNACGPYSMFCKLIHLWQDRATPEQVAEKVKHFFRCYAINRHKMTVVTPAYHAETYSPDDNRFDHRPFLYNIQWTWQFRAIDEQASLPGVDRLLHEKKHGAIKDSDMTSDEKRRKMHSQSNDKGVSQKRLFPRASTGEEASGVMDASSSPVQVMNDKVLTKVKFKMKRAVLQIKNSPVNGVPTQEELLATLKKHFKHKDFRSQLQNDAVRTIVRGTQDVLVIMPTGSGKSLCYQLPAVLSLGKVTIVISPLLALIKALTSLCFLCQNSQDQMDHLAKLKIQARSINSKMSVKDRKGVYLDLSSKVPDTRLLYITPEQAASPHFQGLLGRLYKGNKLAYMVVDEAHCVSQWGHDFRPDYLKLGHLREMIPQTHWIALTATATPQVIDDIKKQLMLGEHVAMFTASCFRPNLYYDVVFKDAMDDPYADLIGFIYDCLGEHWECEEKREVGSGIIYCRTRDSTEEVARCVSKKGIPAHAYHAEVEHFEGLLSL</sequence>
<keyword evidence="19" id="KW-0539">Nucleus</keyword>
<keyword evidence="16" id="KW-0520">NAD</keyword>
<comment type="subcellular location">
    <subcellularLocation>
        <location evidence="1">Nucleus</location>
    </subcellularLocation>
    <subcellularLocation>
        <location evidence="2">Secreted</location>
    </subcellularLocation>
</comment>
<dbReference type="NCBIfam" id="TIGR00552">
    <property type="entry name" value="nadE"/>
    <property type="match status" value="1"/>
</dbReference>
<evidence type="ECO:0000256" key="14">
    <source>
        <dbReference type="ARBA" id="ARBA00022806"/>
    </source>
</evidence>
<dbReference type="FunFam" id="3.40.50.620:FF:000036">
    <property type="entry name" value="Glutamine-dependent NAD(+) synthetase"/>
    <property type="match status" value="1"/>
</dbReference>
<feature type="region of interest" description="Disordered" evidence="25">
    <location>
        <begin position="1205"/>
        <end position="1251"/>
    </location>
</feature>
<dbReference type="EMBL" id="LR899660">
    <property type="protein sequence ID" value="CAD7241519.1"/>
    <property type="molecule type" value="Genomic_DNA"/>
</dbReference>
<dbReference type="Pfam" id="PF03022">
    <property type="entry name" value="MRJP"/>
    <property type="match status" value="1"/>
</dbReference>
<evidence type="ECO:0000256" key="1">
    <source>
        <dbReference type="ARBA" id="ARBA00004123"/>
    </source>
</evidence>
<dbReference type="InterPro" id="IPR002464">
    <property type="entry name" value="DNA/RNA_helicase_DEAH_CS"/>
</dbReference>
<keyword evidence="12" id="KW-0547">Nucleotide-binding</keyword>
<evidence type="ECO:0000256" key="25">
    <source>
        <dbReference type="SAM" id="MobiDB-lite"/>
    </source>
</evidence>
<dbReference type="GO" id="GO:0005634">
    <property type="term" value="C:nucleus"/>
    <property type="evidence" value="ECO:0007669"/>
    <property type="project" value="UniProtKB-SubCell"/>
</dbReference>
<reference evidence="28" key="1">
    <citation type="submission" date="2020-11" db="EMBL/GenBank/DDBJ databases">
        <authorList>
            <person name="Tran Van P."/>
        </authorList>
    </citation>
    <scope>NUCLEOTIDE SEQUENCE</scope>
</reference>
<evidence type="ECO:0000256" key="8">
    <source>
        <dbReference type="ARBA" id="ARBA00017309"/>
    </source>
</evidence>
<dbReference type="InterPro" id="IPR011042">
    <property type="entry name" value="6-blade_b-propeller_TolB-like"/>
</dbReference>
<evidence type="ECO:0000256" key="7">
    <source>
        <dbReference type="ARBA" id="ARBA00012743"/>
    </source>
</evidence>
<dbReference type="CDD" id="cd00553">
    <property type="entry name" value="NAD_synthase"/>
    <property type="match status" value="1"/>
</dbReference>
<dbReference type="GO" id="GO:0005576">
    <property type="term" value="C:extracellular region"/>
    <property type="evidence" value="ECO:0007669"/>
    <property type="project" value="UniProtKB-SubCell"/>
</dbReference>
<dbReference type="GO" id="GO:0003952">
    <property type="term" value="F:NAD+ synthase (glutamine-hydrolyzing) activity"/>
    <property type="evidence" value="ECO:0007669"/>
    <property type="project" value="UniProtKB-EC"/>
</dbReference>
<dbReference type="InterPro" id="IPR017996">
    <property type="entry name" value="MRJP/yellow-related"/>
</dbReference>
<dbReference type="Pfam" id="PF00795">
    <property type="entry name" value="CN_hydrolase"/>
    <property type="match status" value="1"/>
</dbReference>
<dbReference type="InterPro" id="IPR014729">
    <property type="entry name" value="Rossmann-like_a/b/a_fold"/>
</dbReference>
<dbReference type="InterPro" id="IPR011545">
    <property type="entry name" value="DEAD/DEAH_box_helicase_dom"/>
</dbReference>
<evidence type="ECO:0000256" key="24">
    <source>
        <dbReference type="ARBA" id="ARBA00052340"/>
    </source>
</evidence>
<dbReference type="InterPro" id="IPR014001">
    <property type="entry name" value="Helicase_ATP-bd"/>
</dbReference>
<dbReference type="Gene3D" id="3.40.50.620">
    <property type="entry name" value="HUPs"/>
    <property type="match status" value="2"/>
</dbReference>
<dbReference type="PROSITE" id="PS00690">
    <property type="entry name" value="DEAH_ATP_HELICASE"/>
    <property type="match status" value="1"/>
</dbReference>
<dbReference type="SUPFAM" id="SSF63829">
    <property type="entry name" value="Calcium-dependent phosphotriesterase"/>
    <property type="match status" value="1"/>
</dbReference>
<name>A0A7R8ZYD7_9CRUS</name>
<evidence type="ECO:0000256" key="21">
    <source>
        <dbReference type="ARBA" id="ARBA00034617"/>
    </source>
</evidence>
<evidence type="ECO:0000256" key="18">
    <source>
        <dbReference type="ARBA" id="ARBA00023235"/>
    </source>
</evidence>
<dbReference type="GO" id="GO:0005737">
    <property type="term" value="C:cytoplasm"/>
    <property type="evidence" value="ECO:0007669"/>
    <property type="project" value="InterPro"/>
</dbReference>
<dbReference type="EC" id="5.6.2.4" evidence="22"/>
<dbReference type="SUPFAM" id="SSF56317">
    <property type="entry name" value="Carbon-nitrogen hydrolase"/>
    <property type="match status" value="1"/>
</dbReference>
<dbReference type="PROSITE" id="PS50263">
    <property type="entry name" value="CN_HYDROLASE"/>
    <property type="match status" value="1"/>
</dbReference>
<gene>
    <name evidence="28" type="ORF">DSTB1V02_LOCUS1507</name>
</gene>
<dbReference type="GO" id="GO:0006310">
    <property type="term" value="P:DNA recombination"/>
    <property type="evidence" value="ECO:0007669"/>
    <property type="project" value="InterPro"/>
</dbReference>
<dbReference type="CDD" id="cd07570">
    <property type="entry name" value="GAT_Gln-NAD-synth"/>
    <property type="match status" value="1"/>
</dbReference>
<feature type="domain" description="CN hydrolase" evidence="26">
    <location>
        <begin position="435"/>
        <end position="705"/>
    </location>
</feature>
<dbReference type="InterPro" id="IPR027417">
    <property type="entry name" value="P-loop_NTPase"/>
</dbReference>
<dbReference type="GO" id="GO:0003677">
    <property type="term" value="F:DNA binding"/>
    <property type="evidence" value="ECO:0007669"/>
    <property type="project" value="UniProtKB-KW"/>
</dbReference>
<dbReference type="InterPro" id="IPR036526">
    <property type="entry name" value="C-N_Hydrolase_sf"/>
</dbReference>
<dbReference type="GO" id="GO:0046872">
    <property type="term" value="F:metal ion binding"/>
    <property type="evidence" value="ECO:0007669"/>
    <property type="project" value="UniProtKB-KW"/>
</dbReference>
<evidence type="ECO:0000256" key="19">
    <source>
        <dbReference type="ARBA" id="ARBA00023242"/>
    </source>
</evidence>
<accession>A0A7R8ZYD7</accession>
<evidence type="ECO:0000259" key="27">
    <source>
        <dbReference type="PROSITE" id="PS51192"/>
    </source>
</evidence>
<dbReference type="GO" id="GO:0043138">
    <property type="term" value="F:3'-5' DNA helicase activity"/>
    <property type="evidence" value="ECO:0007669"/>
    <property type="project" value="UniProtKB-EC"/>
</dbReference>
<comment type="catalytic activity">
    <reaction evidence="21">
        <text>Couples ATP hydrolysis with the unwinding of duplex DNA by translocating in the 3'-5' direction.</text>
        <dbReference type="EC" id="5.6.2.4"/>
    </reaction>
</comment>
<comment type="catalytic activity">
    <reaction evidence="24">
        <text>deamido-NAD(+) + L-glutamine + ATP + H2O = L-glutamate + AMP + diphosphate + NAD(+) + H(+)</text>
        <dbReference type="Rhea" id="RHEA:24384"/>
        <dbReference type="ChEBI" id="CHEBI:15377"/>
        <dbReference type="ChEBI" id="CHEBI:15378"/>
        <dbReference type="ChEBI" id="CHEBI:29985"/>
        <dbReference type="ChEBI" id="CHEBI:30616"/>
        <dbReference type="ChEBI" id="CHEBI:33019"/>
        <dbReference type="ChEBI" id="CHEBI:57540"/>
        <dbReference type="ChEBI" id="CHEBI:58359"/>
        <dbReference type="ChEBI" id="CHEBI:58437"/>
        <dbReference type="ChEBI" id="CHEBI:456215"/>
        <dbReference type="EC" id="6.3.5.1"/>
    </reaction>
</comment>